<keyword evidence="4 6" id="KW-0067">ATP-binding</keyword>
<dbReference type="InterPro" id="IPR003593">
    <property type="entry name" value="AAA+_ATPase"/>
</dbReference>
<dbReference type="EMBL" id="VCMV01000003">
    <property type="protein sequence ID" value="KAB0268895.1"/>
    <property type="molecule type" value="Genomic_DNA"/>
</dbReference>
<name>A0A5N3PGW7_9HYPH</name>
<dbReference type="PANTHER" id="PTHR42788:SF19">
    <property type="entry name" value="ALIPHATIC SULFONATES IMPORT ATP-BINDING PROTEIN SSUB 2"/>
    <property type="match status" value="1"/>
</dbReference>
<evidence type="ECO:0000256" key="1">
    <source>
        <dbReference type="ARBA" id="ARBA00005417"/>
    </source>
</evidence>
<dbReference type="PANTHER" id="PTHR42788">
    <property type="entry name" value="TAURINE IMPORT ATP-BINDING PROTEIN-RELATED"/>
    <property type="match status" value="1"/>
</dbReference>
<dbReference type="Gene3D" id="3.40.50.300">
    <property type="entry name" value="P-loop containing nucleotide triphosphate hydrolases"/>
    <property type="match status" value="1"/>
</dbReference>
<dbReference type="InterPro" id="IPR003439">
    <property type="entry name" value="ABC_transporter-like_ATP-bd"/>
</dbReference>
<dbReference type="InterPro" id="IPR027417">
    <property type="entry name" value="P-loop_NTPase"/>
</dbReference>
<dbReference type="PROSITE" id="PS50893">
    <property type="entry name" value="ABC_TRANSPORTER_2"/>
    <property type="match status" value="1"/>
</dbReference>
<evidence type="ECO:0000259" key="5">
    <source>
        <dbReference type="PROSITE" id="PS50893"/>
    </source>
</evidence>
<evidence type="ECO:0000313" key="7">
    <source>
        <dbReference type="Proteomes" id="UP000325684"/>
    </source>
</evidence>
<dbReference type="SUPFAM" id="SSF52540">
    <property type="entry name" value="P-loop containing nucleoside triphosphate hydrolases"/>
    <property type="match status" value="1"/>
</dbReference>
<dbReference type="OrthoDB" id="9797536at2"/>
<evidence type="ECO:0000313" key="6">
    <source>
        <dbReference type="EMBL" id="KAB0268895.1"/>
    </source>
</evidence>
<dbReference type="AlphaFoldDB" id="A0A5N3PGW7"/>
<gene>
    <name evidence="6" type="ORF">FEZ63_01910</name>
</gene>
<dbReference type="SMART" id="SM00382">
    <property type="entry name" value="AAA"/>
    <property type="match status" value="1"/>
</dbReference>
<dbReference type="Proteomes" id="UP000325684">
    <property type="component" value="Unassembled WGS sequence"/>
</dbReference>
<feature type="domain" description="ABC transporter" evidence="5">
    <location>
        <begin position="21"/>
        <end position="251"/>
    </location>
</feature>
<organism evidence="6 7">
    <name type="scientific">Microvirga brassicacearum</name>
    <dbReference type="NCBI Taxonomy" id="2580413"/>
    <lineage>
        <taxon>Bacteria</taxon>
        <taxon>Pseudomonadati</taxon>
        <taxon>Pseudomonadota</taxon>
        <taxon>Alphaproteobacteria</taxon>
        <taxon>Hyphomicrobiales</taxon>
        <taxon>Methylobacteriaceae</taxon>
        <taxon>Microvirga</taxon>
    </lineage>
</organism>
<dbReference type="Pfam" id="PF00005">
    <property type="entry name" value="ABC_tran"/>
    <property type="match status" value="1"/>
</dbReference>
<keyword evidence="2" id="KW-0813">Transport</keyword>
<dbReference type="GO" id="GO:0016887">
    <property type="term" value="F:ATP hydrolysis activity"/>
    <property type="evidence" value="ECO:0007669"/>
    <property type="project" value="InterPro"/>
</dbReference>
<evidence type="ECO:0000256" key="3">
    <source>
        <dbReference type="ARBA" id="ARBA00022741"/>
    </source>
</evidence>
<proteinExistence type="inferred from homology"/>
<keyword evidence="3" id="KW-0547">Nucleotide-binding</keyword>
<dbReference type="PROSITE" id="PS00211">
    <property type="entry name" value="ABC_TRANSPORTER_1"/>
    <property type="match status" value="1"/>
</dbReference>
<reference evidence="6 7" key="1">
    <citation type="journal article" date="2019" name="Microorganisms">
        <title>Genome Insights into the Novel Species Microvirga brassicacearum, a Rapeseed Endophyte with Biotechnological Potential.</title>
        <authorList>
            <person name="Jimenez-Gomez A."/>
            <person name="Saati-Santamaria Z."/>
            <person name="Igual J.M."/>
            <person name="Rivas R."/>
            <person name="Mateos P.F."/>
            <person name="Garcia-Fraile P."/>
        </authorList>
    </citation>
    <scope>NUCLEOTIDE SEQUENCE [LARGE SCALE GENOMIC DNA]</scope>
    <source>
        <strain evidence="6 7">CDVBN77</strain>
    </source>
</reference>
<comment type="caution">
    <text evidence="6">The sequence shown here is derived from an EMBL/GenBank/DDBJ whole genome shotgun (WGS) entry which is preliminary data.</text>
</comment>
<dbReference type="RefSeq" id="WP_150941952.1">
    <property type="nucleotide sequence ID" value="NZ_VCMV01000003.1"/>
</dbReference>
<evidence type="ECO:0000256" key="2">
    <source>
        <dbReference type="ARBA" id="ARBA00022448"/>
    </source>
</evidence>
<dbReference type="CDD" id="cd03293">
    <property type="entry name" value="ABC_NrtD_SsuB_transporters"/>
    <property type="match status" value="1"/>
</dbReference>
<sequence length="271" mass="29442">MAASHAGLQIVTPFTPSPILVALDSVGKTFANGVTALANVSIGIASGEFLSLLGPSGCGKSTALRIIAGLIEPTAGRVTWADSTDADHRSQIGFVFQEPTLMPWATVAENVWLPLRLRGLTKRDARDRIAESLALVGMSDFARAYPHELSGGMKMRVSIARALTLRPRLLLMDEPFAALDELTRFRLNDDLQKLRRQLGCTVVFVTHSVFESVYLSDRIAVMSARPGCIVAEVRIEETGDRDVNFRTSALYAQLCRDVSRLLAGSDAMEPL</sequence>
<dbReference type="InterPro" id="IPR050166">
    <property type="entry name" value="ABC_transporter_ATP-bind"/>
</dbReference>
<comment type="similarity">
    <text evidence="1">Belongs to the ABC transporter superfamily.</text>
</comment>
<dbReference type="GO" id="GO:0005524">
    <property type="term" value="F:ATP binding"/>
    <property type="evidence" value="ECO:0007669"/>
    <property type="project" value="UniProtKB-KW"/>
</dbReference>
<keyword evidence="7" id="KW-1185">Reference proteome</keyword>
<accession>A0A5N3PGW7</accession>
<evidence type="ECO:0000256" key="4">
    <source>
        <dbReference type="ARBA" id="ARBA00022840"/>
    </source>
</evidence>
<protein>
    <submittedName>
        <fullName evidence="6">ABC transporter ATP-binding protein</fullName>
    </submittedName>
</protein>
<dbReference type="InterPro" id="IPR017871">
    <property type="entry name" value="ABC_transporter-like_CS"/>
</dbReference>